<evidence type="ECO:0000256" key="5">
    <source>
        <dbReference type="PROSITE-ProRule" id="PRU00042"/>
    </source>
</evidence>
<name>A0AAV8UFZ0_9RHOD</name>
<protein>
    <recommendedName>
        <fullName evidence="6">C2H2-type domain-containing protein</fullName>
    </recommendedName>
</protein>
<evidence type="ECO:0000313" key="8">
    <source>
        <dbReference type="Proteomes" id="UP001157974"/>
    </source>
</evidence>
<feature type="domain" description="C2H2-type" evidence="6">
    <location>
        <begin position="395"/>
        <end position="427"/>
    </location>
</feature>
<dbReference type="InterPro" id="IPR013087">
    <property type="entry name" value="Znf_C2H2_type"/>
</dbReference>
<keyword evidence="3 5" id="KW-0863">Zinc-finger</keyword>
<dbReference type="PROSITE" id="PS00028">
    <property type="entry name" value="ZINC_FINGER_C2H2_1"/>
    <property type="match status" value="3"/>
</dbReference>
<dbReference type="SUPFAM" id="SSF57667">
    <property type="entry name" value="beta-beta-alpha zinc fingers"/>
    <property type="match status" value="2"/>
</dbReference>
<sequence>MDILPFMRLVDAFPNMEYGSGSERWMLHEEERRGVPRRKENSALVLMDMHMAIPEEIRAEMGTNLFDVMSSPGLFMDEAYTETFTVGTAWMLACGVPGTERFNPNVLHPVVQVRYMTTLSEDRASTLMTCKISEDMVIFAQIEEMTGRYNRVNHGIIEPRGRTVQIVAQSYDEKYCDKCTVLSSKCECQDQQNMMQFSNRAKGRRAQFSSSPLERGSFLGNAYLKSWLEGSWTVSAAGLPPFKLEINMHEEGTLRFDGAMIYVYQTEIEKLHHPRSNIFQLWDVDPLTLFESGESDHGTSSASEILSQSSLLDDLASQNSSLGSSGESSFDNGERKPFECKICGMHFRREYDVTRHMNGVHMKKKDHVCKLCPRQFSQRGHLNEHVRKEHFGIGFRCERCPPDSAKVFGSRSKLKRHMENVHLNIRRYACNSCTKQYKDATNLRDHMAKAHP</sequence>
<evidence type="ECO:0000256" key="2">
    <source>
        <dbReference type="ARBA" id="ARBA00022737"/>
    </source>
</evidence>
<keyword evidence="2" id="KW-0677">Repeat</keyword>
<dbReference type="Gene3D" id="3.30.160.60">
    <property type="entry name" value="Classic Zinc Finger"/>
    <property type="match status" value="2"/>
</dbReference>
<organism evidence="7 8">
    <name type="scientific">Rhodosorus marinus</name>
    <dbReference type="NCBI Taxonomy" id="101924"/>
    <lineage>
        <taxon>Eukaryota</taxon>
        <taxon>Rhodophyta</taxon>
        <taxon>Stylonematophyceae</taxon>
        <taxon>Stylonematales</taxon>
        <taxon>Stylonemataceae</taxon>
        <taxon>Rhodosorus</taxon>
    </lineage>
</organism>
<dbReference type="PROSITE" id="PS50157">
    <property type="entry name" value="ZINC_FINGER_C2H2_2"/>
    <property type="match status" value="4"/>
</dbReference>
<dbReference type="EMBL" id="JAMWBK010000011">
    <property type="protein sequence ID" value="KAJ8901398.1"/>
    <property type="molecule type" value="Genomic_DNA"/>
</dbReference>
<dbReference type="Pfam" id="PF00096">
    <property type="entry name" value="zf-C2H2"/>
    <property type="match status" value="3"/>
</dbReference>
<reference evidence="7 8" key="1">
    <citation type="journal article" date="2023" name="Nat. Commun.">
        <title>Origin of minicircular mitochondrial genomes in red algae.</title>
        <authorList>
            <person name="Lee Y."/>
            <person name="Cho C.H."/>
            <person name="Lee Y.M."/>
            <person name="Park S.I."/>
            <person name="Yang J.H."/>
            <person name="West J.A."/>
            <person name="Bhattacharya D."/>
            <person name="Yoon H.S."/>
        </authorList>
    </citation>
    <scope>NUCLEOTIDE SEQUENCE [LARGE SCALE GENOMIC DNA]</scope>
    <source>
        <strain evidence="7 8">CCMP1338</strain>
        <tissue evidence="7">Whole cell</tissue>
    </source>
</reference>
<keyword evidence="1" id="KW-0479">Metal-binding</keyword>
<dbReference type="PANTHER" id="PTHR24409:SF295">
    <property type="entry name" value="AZ2-RELATED"/>
    <property type="match status" value="1"/>
</dbReference>
<dbReference type="Proteomes" id="UP001157974">
    <property type="component" value="Unassembled WGS sequence"/>
</dbReference>
<evidence type="ECO:0000256" key="1">
    <source>
        <dbReference type="ARBA" id="ARBA00022723"/>
    </source>
</evidence>
<dbReference type="GO" id="GO:0005634">
    <property type="term" value="C:nucleus"/>
    <property type="evidence" value="ECO:0007669"/>
    <property type="project" value="TreeGrafter"/>
</dbReference>
<keyword evidence="8" id="KW-1185">Reference proteome</keyword>
<comment type="caution">
    <text evidence="7">The sequence shown here is derived from an EMBL/GenBank/DDBJ whole genome shotgun (WGS) entry which is preliminary data.</text>
</comment>
<dbReference type="InterPro" id="IPR036236">
    <property type="entry name" value="Znf_C2H2_sf"/>
</dbReference>
<evidence type="ECO:0000259" key="6">
    <source>
        <dbReference type="PROSITE" id="PS50157"/>
    </source>
</evidence>
<feature type="domain" description="C2H2-type" evidence="6">
    <location>
        <begin position="367"/>
        <end position="392"/>
    </location>
</feature>
<dbReference type="SMART" id="SM00355">
    <property type="entry name" value="ZnF_C2H2"/>
    <property type="match status" value="4"/>
</dbReference>
<dbReference type="GO" id="GO:0000981">
    <property type="term" value="F:DNA-binding transcription factor activity, RNA polymerase II-specific"/>
    <property type="evidence" value="ECO:0007669"/>
    <property type="project" value="TreeGrafter"/>
</dbReference>
<evidence type="ECO:0000256" key="4">
    <source>
        <dbReference type="ARBA" id="ARBA00022833"/>
    </source>
</evidence>
<proteinExistence type="predicted"/>
<evidence type="ECO:0000313" key="7">
    <source>
        <dbReference type="EMBL" id="KAJ8901398.1"/>
    </source>
</evidence>
<gene>
    <name evidence="7" type="ORF">NDN08_007244</name>
</gene>
<feature type="domain" description="C2H2-type" evidence="6">
    <location>
        <begin position="428"/>
        <end position="452"/>
    </location>
</feature>
<dbReference type="AlphaFoldDB" id="A0AAV8UFZ0"/>
<feature type="domain" description="C2H2-type" evidence="6">
    <location>
        <begin position="338"/>
        <end position="366"/>
    </location>
</feature>
<dbReference type="GO" id="GO:0008270">
    <property type="term" value="F:zinc ion binding"/>
    <property type="evidence" value="ECO:0007669"/>
    <property type="project" value="UniProtKB-KW"/>
</dbReference>
<evidence type="ECO:0000256" key="3">
    <source>
        <dbReference type="ARBA" id="ARBA00022771"/>
    </source>
</evidence>
<accession>A0AAV8UFZ0</accession>
<keyword evidence="4" id="KW-0862">Zinc</keyword>
<dbReference type="PANTHER" id="PTHR24409">
    <property type="entry name" value="ZINC FINGER PROTEIN 142"/>
    <property type="match status" value="1"/>
</dbReference>
<dbReference type="GO" id="GO:0000977">
    <property type="term" value="F:RNA polymerase II transcription regulatory region sequence-specific DNA binding"/>
    <property type="evidence" value="ECO:0007669"/>
    <property type="project" value="TreeGrafter"/>
</dbReference>